<evidence type="ECO:0000256" key="1">
    <source>
        <dbReference type="ARBA" id="ARBA00004141"/>
    </source>
</evidence>
<comment type="subcellular location">
    <subcellularLocation>
        <location evidence="1">Membrane</location>
        <topology evidence="1">Multi-pass membrane protein</topology>
    </subcellularLocation>
</comment>
<dbReference type="AlphaFoldDB" id="A0A5D3AND7"/>
<dbReference type="SUPFAM" id="SSF103473">
    <property type="entry name" value="MFS general substrate transporter"/>
    <property type="match status" value="1"/>
</dbReference>
<feature type="transmembrane region" description="Helical" evidence="8">
    <location>
        <begin position="55"/>
        <end position="73"/>
    </location>
</feature>
<feature type="transmembrane region" description="Helical" evidence="8">
    <location>
        <begin position="332"/>
        <end position="353"/>
    </location>
</feature>
<comment type="caution">
    <text evidence="9">The sequence shown here is derived from an EMBL/GenBank/DDBJ whole genome shotgun (WGS) entry which is preliminary data.</text>
</comment>
<dbReference type="Proteomes" id="UP000322245">
    <property type="component" value="Unassembled WGS sequence"/>
</dbReference>
<evidence type="ECO:0000256" key="7">
    <source>
        <dbReference type="SAM" id="MobiDB-lite"/>
    </source>
</evidence>
<dbReference type="GO" id="GO:0022857">
    <property type="term" value="F:transmembrane transporter activity"/>
    <property type="evidence" value="ECO:0007669"/>
    <property type="project" value="InterPro"/>
</dbReference>
<proteinExistence type="inferred from homology"/>
<dbReference type="PANTHER" id="PTHR43791:SF39">
    <property type="entry name" value="TRANSPORTER LIZ1_SEO1, PUTATIVE (AFU_ORTHOLOGUE AFUA_3G00980)-RELATED"/>
    <property type="match status" value="1"/>
</dbReference>
<keyword evidence="5 8" id="KW-0472">Membrane</keyword>
<dbReference type="InterPro" id="IPR011701">
    <property type="entry name" value="MFS"/>
</dbReference>
<feature type="transmembrane region" description="Helical" evidence="8">
    <location>
        <begin position="251"/>
        <end position="270"/>
    </location>
</feature>
<dbReference type="PANTHER" id="PTHR43791">
    <property type="entry name" value="PERMEASE-RELATED"/>
    <property type="match status" value="1"/>
</dbReference>
<comment type="similarity">
    <text evidence="6">Belongs to the major facilitator superfamily. Allantoate permease family.</text>
</comment>
<feature type="region of interest" description="Disordered" evidence="7">
    <location>
        <begin position="458"/>
        <end position="478"/>
    </location>
</feature>
<evidence type="ECO:0000256" key="3">
    <source>
        <dbReference type="ARBA" id="ARBA00022692"/>
    </source>
</evidence>
<dbReference type="EMBL" id="NIDF01000137">
    <property type="protein sequence ID" value="TYJ52384.1"/>
    <property type="molecule type" value="Genomic_DNA"/>
</dbReference>
<protein>
    <recommendedName>
        <fullName evidence="11">Major facilitator superfamily (MFS) profile domain-containing protein</fullName>
    </recommendedName>
</protein>
<evidence type="ECO:0000313" key="10">
    <source>
        <dbReference type="Proteomes" id="UP000322245"/>
    </source>
</evidence>
<feature type="transmembrane region" description="Helical" evidence="8">
    <location>
        <begin position="425"/>
        <end position="445"/>
    </location>
</feature>
<evidence type="ECO:0000313" key="9">
    <source>
        <dbReference type="EMBL" id="TYJ52384.1"/>
    </source>
</evidence>
<sequence length="478" mass="53720">MAKGKTETLTERAETVLYEGDTDLVIPAAYQAAPKLTWKGRIWDTFDAPANERKLLFKLDAVLLVFGCLGWFVKNLDQENLATAFVSGMKEDLDMYQNQYTTATTMWTVGYCIGQIPSNIILLYVSPRYWIPALEIVWGLCTLLTYRVSNYRSLYALRFFVGLAEAGMYPALHWILGSYYKPHELSKRAALLGTAAGLGALFSSILQAAAYTNLDGVHGIAGWRWLDLDLAKARMDSVGRAPVRLLSWKRVLGYAKTWHFYVLPLMYMIWNNSIKFTGIMSFWLKSADNPVQRGVAERQHLVMPVTAIGIVTGWLGAWLSDGAFRGRRWPPILLANLWSFVIAVAIVNIPLWANLPAHFALYYLSGAGTNFAGLYFAWINEICGADAEKRALILAMSNDASFVLQSIIPNFVWKQVDYPKATKGLWYTAGLCFALNFIILLVRYLHNRDKRLAIRATGEAGDEEEFSPSESKEDVKAL</sequence>
<evidence type="ECO:0008006" key="11">
    <source>
        <dbReference type="Google" id="ProtNLM"/>
    </source>
</evidence>
<keyword evidence="10" id="KW-1185">Reference proteome</keyword>
<accession>A0A5D3AND7</accession>
<feature type="transmembrane region" description="Helical" evidence="8">
    <location>
        <begin position="155"/>
        <end position="176"/>
    </location>
</feature>
<dbReference type="Gene3D" id="1.20.1250.20">
    <property type="entry name" value="MFS general substrate transporter like domains"/>
    <property type="match status" value="1"/>
</dbReference>
<evidence type="ECO:0000256" key="8">
    <source>
        <dbReference type="SAM" id="Phobius"/>
    </source>
</evidence>
<name>A0A5D3AND7_9TREE</name>
<dbReference type="Pfam" id="PF07690">
    <property type="entry name" value="MFS_1"/>
    <property type="match status" value="1"/>
</dbReference>
<feature type="transmembrane region" description="Helical" evidence="8">
    <location>
        <begin position="301"/>
        <end position="320"/>
    </location>
</feature>
<evidence type="ECO:0000256" key="4">
    <source>
        <dbReference type="ARBA" id="ARBA00022989"/>
    </source>
</evidence>
<evidence type="ECO:0000256" key="6">
    <source>
        <dbReference type="ARBA" id="ARBA00037968"/>
    </source>
</evidence>
<evidence type="ECO:0000256" key="5">
    <source>
        <dbReference type="ARBA" id="ARBA00023136"/>
    </source>
</evidence>
<keyword evidence="3 8" id="KW-0812">Transmembrane</keyword>
<feature type="transmembrane region" description="Helical" evidence="8">
    <location>
        <begin position="188"/>
        <end position="206"/>
    </location>
</feature>
<keyword evidence="4 8" id="KW-1133">Transmembrane helix</keyword>
<dbReference type="FunFam" id="1.20.1250.20:FF:000065">
    <property type="entry name" value="Putative MFS pantothenate transporter"/>
    <property type="match status" value="1"/>
</dbReference>
<organism evidence="9 10">
    <name type="scientific">Cryptococcus floricola</name>
    <dbReference type="NCBI Taxonomy" id="2591691"/>
    <lineage>
        <taxon>Eukaryota</taxon>
        <taxon>Fungi</taxon>
        <taxon>Dikarya</taxon>
        <taxon>Basidiomycota</taxon>
        <taxon>Agaricomycotina</taxon>
        <taxon>Tremellomycetes</taxon>
        <taxon>Tremellales</taxon>
        <taxon>Cryptococcaceae</taxon>
        <taxon>Cryptococcus</taxon>
    </lineage>
</organism>
<reference evidence="9 10" key="1">
    <citation type="submission" date="2017-05" db="EMBL/GenBank/DDBJ databases">
        <title>The Genome Sequence of Tsuchiyaea wingfieldii DSM 27421.</title>
        <authorList>
            <person name="Cuomo C."/>
            <person name="Passer A."/>
            <person name="Billmyre B."/>
            <person name="Heitman J."/>
        </authorList>
    </citation>
    <scope>NUCLEOTIDE SEQUENCE [LARGE SCALE GENOMIC DNA]</scope>
    <source>
        <strain evidence="9 10">DSM 27421</strain>
    </source>
</reference>
<dbReference type="GO" id="GO:0016020">
    <property type="term" value="C:membrane"/>
    <property type="evidence" value="ECO:0007669"/>
    <property type="project" value="UniProtKB-SubCell"/>
</dbReference>
<feature type="transmembrane region" description="Helical" evidence="8">
    <location>
        <begin position="359"/>
        <end position="379"/>
    </location>
</feature>
<keyword evidence="2" id="KW-0813">Transport</keyword>
<gene>
    <name evidence="9" type="ORF">B9479_007002</name>
</gene>
<feature type="transmembrane region" description="Helical" evidence="8">
    <location>
        <begin position="391"/>
        <end position="413"/>
    </location>
</feature>
<dbReference type="InterPro" id="IPR036259">
    <property type="entry name" value="MFS_trans_sf"/>
</dbReference>
<evidence type="ECO:0000256" key="2">
    <source>
        <dbReference type="ARBA" id="ARBA00022448"/>
    </source>
</evidence>